<name>G3AQF0_SPAPN</name>
<keyword evidence="5 9" id="KW-0175">Coiled coil</keyword>
<dbReference type="OMA" id="GQKTVCA"/>
<dbReference type="Proteomes" id="UP000000709">
    <property type="component" value="Unassembled WGS sequence"/>
</dbReference>
<evidence type="ECO:0000313" key="13">
    <source>
        <dbReference type="Proteomes" id="UP000000709"/>
    </source>
</evidence>
<comment type="similarity">
    <text evidence="2">Belongs to the SMC family. SMC3 subfamily.</text>
</comment>
<dbReference type="InterPro" id="IPR036277">
    <property type="entry name" value="SMC_hinge_sf"/>
</dbReference>
<feature type="region of interest" description="Disordered" evidence="10">
    <location>
        <begin position="363"/>
        <end position="388"/>
    </location>
</feature>
<dbReference type="InterPro" id="IPR041741">
    <property type="entry name" value="SMC3_ABC_euk"/>
</dbReference>
<dbReference type="GO" id="GO:0019901">
    <property type="term" value="F:protein kinase binding"/>
    <property type="evidence" value="ECO:0007669"/>
    <property type="project" value="EnsemblFungi"/>
</dbReference>
<dbReference type="GO" id="GO:0005524">
    <property type="term" value="F:ATP binding"/>
    <property type="evidence" value="ECO:0007669"/>
    <property type="project" value="InterPro"/>
</dbReference>
<dbReference type="GeneID" id="18872025"/>
<evidence type="ECO:0000256" key="3">
    <source>
        <dbReference type="ARBA" id="ARBA00022618"/>
    </source>
</evidence>
<feature type="coiled-coil region" evidence="9">
    <location>
        <begin position="677"/>
        <end position="718"/>
    </location>
</feature>
<dbReference type="FunFam" id="3.40.50.300:FF:000370">
    <property type="entry name" value="Structural maintenance of chromosomes 3"/>
    <property type="match status" value="1"/>
</dbReference>
<feature type="coiled-coil region" evidence="9">
    <location>
        <begin position="852"/>
        <end position="921"/>
    </location>
</feature>
<dbReference type="GO" id="GO:0007064">
    <property type="term" value="P:mitotic sister chromatid cohesion"/>
    <property type="evidence" value="ECO:0007669"/>
    <property type="project" value="EnsemblFungi"/>
</dbReference>
<feature type="coiled-coil region" evidence="9">
    <location>
        <begin position="398"/>
        <end position="439"/>
    </location>
</feature>
<proteinExistence type="inferred from homology"/>
<dbReference type="GO" id="GO:0016887">
    <property type="term" value="F:ATP hydrolysis activity"/>
    <property type="evidence" value="ECO:0007669"/>
    <property type="project" value="EnsemblFungi"/>
</dbReference>
<dbReference type="GO" id="GO:0007130">
    <property type="term" value="P:synaptonemal complex assembly"/>
    <property type="evidence" value="ECO:0007669"/>
    <property type="project" value="EnsemblFungi"/>
</dbReference>
<dbReference type="GO" id="GO:0051177">
    <property type="term" value="P:meiotic sister chromatid cohesion"/>
    <property type="evidence" value="ECO:0007669"/>
    <property type="project" value="EnsemblFungi"/>
</dbReference>
<evidence type="ECO:0000259" key="11">
    <source>
        <dbReference type="SMART" id="SM00968"/>
    </source>
</evidence>
<dbReference type="PANTHER" id="PTHR43977">
    <property type="entry name" value="STRUCTURAL MAINTENANCE OF CHROMOSOMES PROTEIN 3"/>
    <property type="match status" value="1"/>
</dbReference>
<organism evidence="13">
    <name type="scientific">Spathaspora passalidarum (strain NRRL Y-27907 / 11-Y1)</name>
    <dbReference type="NCBI Taxonomy" id="619300"/>
    <lineage>
        <taxon>Eukaryota</taxon>
        <taxon>Fungi</taxon>
        <taxon>Dikarya</taxon>
        <taxon>Ascomycota</taxon>
        <taxon>Saccharomycotina</taxon>
        <taxon>Pichiomycetes</taxon>
        <taxon>Debaryomycetaceae</taxon>
        <taxon>Spathaspora</taxon>
    </lineage>
</organism>
<evidence type="ECO:0000256" key="8">
    <source>
        <dbReference type="PIRNR" id="PIRNR005719"/>
    </source>
</evidence>
<dbReference type="InterPro" id="IPR003395">
    <property type="entry name" value="RecF/RecN/SMC_N"/>
</dbReference>
<dbReference type="GO" id="GO:0007131">
    <property type="term" value="P:reciprocal meiotic recombination"/>
    <property type="evidence" value="ECO:0007669"/>
    <property type="project" value="EnsemblFungi"/>
</dbReference>
<feature type="coiled-coil region" evidence="9">
    <location>
        <begin position="745"/>
        <end position="772"/>
    </location>
</feature>
<dbReference type="OrthoDB" id="431497at2759"/>
<dbReference type="eggNOG" id="KOG0964">
    <property type="taxonomic scope" value="Eukaryota"/>
</dbReference>
<dbReference type="HOGENOM" id="CLU_001042_5_0_1"/>
<dbReference type="CDD" id="cd03272">
    <property type="entry name" value="ABC_SMC3_euk"/>
    <property type="match status" value="1"/>
</dbReference>
<dbReference type="RefSeq" id="XP_007376275.1">
    <property type="nucleotide sequence ID" value="XM_007376213.1"/>
</dbReference>
<dbReference type="PIRSF" id="PIRSF005719">
    <property type="entry name" value="SMC"/>
    <property type="match status" value="1"/>
</dbReference>
<feature type="domain" description="SMC hinge" evidence="11">
    <location>
        <begin position="524"/>
        <end position="638"/>
    </location>
</feature>
<dbReference type="Gene3D" id="3.40.50.300">
    <property type="entry name" value="P-loop containing nucleotide triphosphate hydrolases"/>
    <property type="match status" value="2"/>
</dbReference>
<evidence type="ECO:0000256" key="1">
    <source>
        <dbReference type="ARBA" id="ARBA00004123"/>
    </source>
</evidence>
<dbReference type="STRING" id="619300.G3AQF0"/>
<dbReference type="FunCoup" id="G3AQF0">
    <property type="interactions" value="1264"/>
</dbReference>
<evidence type="ECO:0000256" key="7">
    <source>
        <dbReference type="ARBA" id="ARBA00023306"/>
    </source>
</evidence>
<keyword evidence="4" id="KW-0498">Mitosis</keyword>
<dbReference type="FunFam" id="3.40.50.300:FF:000424">
    <property type="entry name" value="Structural maintenance of chromosomes 3"/>
    <property type="match status" value="1"/>
</dbReference>
<feature type="coiled-coil region" evidence="9">
    <location>
        <begin position="185"/>
        <end position="251"/>
    </location>
</feature>
<gene>
    <name evidence="12" type="ORF">SPAPADRAFT_56333</name>
</gene>
<dbReference type="InterPro" id="IPR024704">
    <property type="entry name" value="SMC"/>
</dbReference>
<dbReference type="Gene3D" id="3.30.70.1620">
    <property type="match status" value="1"/>
</dbReference>
<evidence type="ECO:0000256" key="5">
    <source>
        <dbReference type="ARBA" id="ARBA00023054"/>
    </source>
</evidence>
<dbReference type="SUPFAM" id="SSF75553">
    <property type="entry name" value="Smc hinge domain"/>
    <property type="match status" value="1"/>
</dbReference>
<evidence type="ECO:0000313" key="12">
    <source>
        <dbReference type="EMBL" id="EGW31497.1"/>
    </source>
</evidence>
<accession>G3AQF0</accession>
<dbReference type="GO" id="GO:0051301">
    <property type="term" value="P:cell division"/>
    <property type="evidence" value="ECO:0007669"/>
    <property type="project" value="UniProtKB-KW"/>
</dbReference>
<dbReference type="SMART" id="SM00968">
    <property type="entry name" value="SMC_hinge"/>
    <property type="match status" value="1"/>
</dbReference>
<keyword evidence="6 8" id="KW-0539">Nucleus</keyword>
<evidence type="ECO:0000256" key="9">
    <source>
        <dbReference type="SAM" id="Coils"/>
    </source>
</evidence>
<sequence length="1187" mass="135817">MHIKKITIQGFKTYKNPTVIDLVSPHHNVVVGRNGSGKSNFFMAIRFVLSDAYTNMSKDDRQHLIHDGAGTVMSAYVEIVFDNSDGRFPSKKSEVTLRRTIGIKKDDYFLDGKSATRSDVMNLLESSGFSRSNPYYIVPQGKITSLTNSKDHERLSLLKEVSGATVFETKLKESSKEMEQSNLKIKLIDDTLDSVQERLRDLQVESDDLKQYQKLEKQKKILEYNIFDREYNELNESIDNIEVKCEEYIEQSKENLQKLDTREKLCVQLQDSINELKISLKVAQLDKDQNDLDFNQLLKQITDKEIKLNELRNNEEMSSEMGDQLQQQIDHYTKVIDKHKTKIALLKPKLIELNKQETLQKQKLEETTSKQRALHSKQSRFSKFNSKSDRDKFLSQEISKLKRDLEINQKEINSISNDIKSRESQLHELTTEIDSLTSQLNDPAHIQQIAELKTTITSLKSQTTDLSDKKKELWRDHMSISGRHSSLQNDLQVATSMVNQTMNRQQAKGIEAVRTITKKLNLSENVFGTVAELFNVNDKYKTAVECIAGNALFHVVVDTDATAARIMEELNNSNSGRVTFMPMNRLENINVGYPDSAEHQCLPLISKLKFDIKVEKAMQVIFARCIVVNELSKGADLARKFKLNAITLDGDQADTRGVLSGGYRDFKKSRIDALKLQQKKQGELAKASAEVKRIETEINQVETKLTEVKDQLTLAVRELNSKTMEPVKVQLSQANNKKYNLDQDLSRLKYNLESAQATKKSLSLRLKQYELELDSKFTQSLSKEELAVKDKLAVEIPKIESTLDDVVTKFSELDTEISKLESEITNNYEPKLNQLRQDQIRLGSKTYHDLEIDERETELERLKIQLDTSQSRHLELGQALAKLESEITNSENELKKANNKQNSLLNELDKIKKKLEKVSNEKSIKIITRDEVQKKIRELGVLPEEAFQSEKYKKYESGELITKLNQVNTELTKYSHINKKALEQYNQFTKQRDELVTRRQELETSKNSIETLIANLQQQKGDAIRKSFDQVSKSFHEIFEKLVPAGVGHLIMQGSSDSDSINDYTGVSISVSFNSKHDEQQRIEQLSGGQKSLCAIALIFAIQSYDPAPFYLFDEIDANLDTQYRTSVANLIKNLSRNAQFICTTFRPEMLQVADKFYGVMFANKVSSISEINKEEALSFVEGQQRG</sequence>
<dbReference type="Pfam" id="PF02463">
    <property type="entry name" value="SMC_N"/>
    <property type="match status" value="1"/>
</dbReference>
<dbReference type="GO" id="GO:0030892">
    <property type="term" value="C:mitotic cohesin complex"/>
    <property type="evidence" value="ECO:0007669"/>
    <property type="project" value="EnsemblFungi"/>
</dbReference>
<evidence type="ECO:0000256" key="2">
    <source>
        <dbReference type="ARBA" id="ARBA00005917"/>
    </source>
</evidence>
<evidence type="ECO:0000256" key="10">
    <source>
        <dbReference type="SAM" id="MobiDB-lite"/>
    </source>
</evidence>
<evidence type="ECO:0000256" key="4">
    <source>
        <dbReference type="ARBA" id="ARBA00022776"/>
    </source>
</evidence>
<reference evidence="12 13" key="1">
    <citation type="journal article" date="2011" name="Proc. Natl. Acad. Sci. U.S.A.">
        <title>Comparative genomics of xylose-fermenting fungi for enhanced biofuel production.</title>
        <authorList>
            <person name="Wohlbach D.J."/>
            <person name="Kuo A."/>
            <person name="Sato T.K."/>
            <person name="Potts K.M."/>
            <person name="Salamov A.A."/>
            <person name="LaButti K.M."/>
            <person name="Sun H."/>
            <person name="Clum A."/>
            <person name="Pangilinan J.L."/>
            <person name="Lindquist E.A."/>
            <person name="Lucas S."/>
            <person name="Lapidus A."/>
            <person name="Jin M."/>
            <person name="Gunawan C."/>
            <person name="Balan V."/>
            <person name="Dale B.E."/>
            <person name="Jeffries T.W."/>
            <person name="Zinkel R."/>
            <person name="Barry K.W."/>
            <person name="Grigoriev I.V."/>
            <person name="Gasch A.P."/>
        </authorList>
    </citation>
    <scope>NUCLEOTIDE SEQUENCE [LARGE SCALE GENOMIC DNA]</scope>
    <source>
        <strain evidence="13">NRRL Y-27907 / 11-Y1</strain>
    </source>
</reference>
<feature type="coiled-coil region" evidence="9">
    <location>
        <begin position="978"/>
        <end position="1019"/>
    </location>
</feature>
<dbReference type="GO" id="GO:0005634">
    <property type="term" value="C:nucleus"/>
    <property type="evidence" value="ECO:0007669"/>
    <property type="project" value="UniProtKB-SubCell"/>
</dbReference>
<keyword evidence="7" id="KW-0131">Cell cycle</keyword>
<dbReference type="InterPro" id="IPR010935">
    <property type="entry name" value="SMC_hinge"/>
</dbReference>
<dbReference type="GO" id="GO:1990414">
    <property type="term" value="P:replication-born double-strand break repair via sister chromatid exchange"/>
    <property type="evidence" value="ECO:0007669"/>
    <property type="project" value="EnsemblFungi"/>
</dbReference>
<dbReference type="SUPFAM" id="SSF52540">
    <property type="entry name" value="P-loop containing nucleoside triphosphate hydrolases"/>
    <property type="match status" value="1"/>
</dbReference>
<dbReference type="EMBL" id="GL996503">
    <property type="protein sequence ID" value="EGW31497.1"/>
    <property type="molecule type" value="Genomic_DNA"/>
</dbReference>
<dbReference type="InParanoid" id="G3AQF0"/>
<dbReference type="AlphaFoldDB" id="G3AQF0"/>
<evidence type="ECO:0000256" key="6">
    <source>
        <dbReference type="ARBA" id="ARBA00023242"/>
    </source>
</evidence>
<dbReference type="InterPro" id="IPR027417">
    <property type="entry name" value="P-loop_NTPase"/>
</dbReference>
<dbReference type="GO" id="GO:0042802">
    <property type="term" value="F:identical protein binding"/>
    <property type="evidence" value="ECO:0007669"/>
    <property type="project" value="EnsemblFungi"/>
</dbReference>
<dbReference type="KEGG" id="spaa:SPAPADRAFT_56333"/>
<keyword evidence="3" id="KW-0132">Cell division</keyword>
<keyword evidence="13" id="KW-1185">Reference proteome</keyword>
<protein>
    <recommendedName>
        <fullName evidence="8">Structural maintenance of chromosomes protein</fullName>
    </recommendedName>
</protein>
<dbReference type="Pfam" id="PF06470">
    <property type="entry name" value="SMC_hinge"/>
    <property type="match status" value="1"/>
</dbReference>
<comment type="subcellular location">
    <subcellularLocation>
        <location evidence="1 8">Nucleus</location>
    </subcellularLocation>
</comment>
<dbReference type="GO" id="GO:0000086">
    <property type="term" value="P:G2/M transition of mitotic cell cycle"/>
    <property type="evidence" value="ECO:0007669"/>
    <property type="project" value="EnsemblFungi"/>
</dbReference>
<dbReference type="Gene3D" id="1.20.1060.20">
    <property type="match status" value="1"/>
</dbReference>